<dbReference type="PANTHER" id="PTHR46777">
    <property type="entry name" value="WUSCHEL-RELATED HOMEOBOX 13"/>
    <property type="match status" value="1"/>
</dbReference>
<feature type="compositionally biased region" description="Polar residues" evidence="4">
    <location>
        <begin position="337"/>
        <end position="350"/>
    </location>
</feature>
<dbReference type="Pfam" id="PF00046">
    <property type="entry name" value="Homeodomain"/>
    <property type="match status" value="1"/>
</dbReference>
<evidence type="ECO:0000256" key="1">
    <source>
        <dbReference type="ARBA" id="ARBA00004123"/>
    </source>
</evidence>
<name>A0A426ZJL2_ENSVE</name>
<accession>A0A426ZJL2</accession>
<dbReference type="InterPro" id="IPR009057">
    <property type="entry name" value="Homeodomain-like_sf"/>
</dbReference>
<organism evidence="6 7">
    <name type="scientific">Ensete ventricosum</name>
    <name type="common">Abyssinian banana</name>
    <name type="synonym">Musa ensete</name>
    <dbReference type="NCBI Taxonomy" id="4639"/>
    <lineage>
        <taxon>Eukaryota</taxon>
        <taxon>Viridiplantae</taxon>
        <taxon>Streptophyta</taxon>
        <taxon>Embryophyta</taxon>
        <taxon>Tracheophyta</taxon>
        <taxon>Spermatophyta</taxon>
        <taxon>Magnoliopsida</taxon>
        <taxon>Liliopsida</taxon>
        <taxon>Zingiberales</taxon>
        <taxon>Musaceae</taxon>
        <taxon>Ensete</taxon>
    </lineage>
</organism>
<keyword evidence="2 3" id="KW-0238">DNA-binding</keyword>
<dbReference type="InterPro" id="IPR044559">
    <property type="entry name" value="WOX13-like"/>
</dbReference>
<keyword evidence="2 3" id="KW-0539">Nucleus</keyword>
<dbReference type="SUPFAM" id="SSF46689">
    <property type="entry name" value="Homeodomain-like"/>
    <property type="match status" value="1"/>
</dbReference>
<proteinExistence type="predicted"/>
<dbReference type="GO" id="GO:0003700">
    <property type="term" value="F:DNA-binding transcription factor activity"/>
    <property type="evidence" value="ECO:0007669"/>
    <property type="project" value="InterPro"/>
</dbReference>
<dbReference type="PROSITE" id="PS50071">
    <property type="entry name" value="HOMEOBOX_2"/>
    <property type="match status" value="1"/>
</dbReference>
<dbReference type="SMART" id="SM00389">
    <property type="entry name" value="HOX"/>
    <property type="match status" value="1"/>
</dbReference>
<dbReference type="GO" id="GO:0003677">
    <property type="term" value="F:DNA binding"/>
    <property type="evidence" value="ECO:0007669"/>
    <property type="project" value="UniProtKB-UniRule"/>
</dbReference>
<dbReference type="GO" id="GO:0005634">
    <property type="term" value="C:nucleus"/>
    <property type="evidence" value="ECO:0007669"/>
    <property type="project" value="UniProtKB-SubCell"/>
</dbReference>
<comment type="caution">
    <text evidence="6">The sequence shown here is derived from an EMBL/GenBank/DDBJ whole genome shotgun (WGS) entry which is preliminary data.</text>
</comment>
<gene>
    <name evidence="6" type="ORF">B296_00038764</name>
</gene>
<evidence type="ECO:0000259" key="5">
    <source>
        <dbReference type="PROSITE" id="PS50071"/>
    </source>
</evidence>
<dbReference type="PANTHER" id="PTHR46777:SF5">
    <property type="entry name" value="WUSCHEL-RELATED HOMEOBOX 13"/>
    <property type="match status" value="1"/>
</dbReference>
<dbReference type="AlphaFoldDB" id="A0A426ZJL2"/>
<sequence>MEWMSAASGGFVEINNQNIEEGMAAQGASCAKVMTDEQMELLRRQISAYAAICKQLVEMHRIIMAQQGAFSGSLSLSLSLRFFLLINMPDSKTLRLLCALKNWILIRAIIRIWLLEVPINLSIELATLISWRLFVLRVEELICCVSCLVQEIANARYDDSGISAQKKRIGLIHLLSSGSGLCTDPLVTYGGGPKISARQRWTPTQMQLQTLESIFYRGNGTPSKQKIKEIVAELSRHGQISEANVYNWFQNRRARSKRKATKTAAAPSNTESESEATSLVEKKAKTETAAAAYSNLSPSVYYDRSPASNGRSQGMYEEAPESSKFSGGSDGMRVFGVSTSTPSKQPQFLG</sequence>
<evidence type="ECO:0000313" key="6">
    <source>
        <dbReference type="EMBL" id="RRT64135.1"/>
    </source>
</evidence>
<dbReference type="EMBL" id="AMZH03006313">
    <property type="protein sequence ID" value="RRT64135.1"/>
    <property type="molecule type" value="Genomic_DNA"/>
</dbReference>
<evidence type="ECO:0000256" key="2">
    <source>
        <dbReference type="PROSITE-ProRule" id="PRU00108"/>
    </source>
</evidence>
<feature type="compositionally biased region" description="Polar residues" evidence="4">
    <location>
        <begin position="267"/>
        <end position="277"/>
    </location>
</feature>
<protein>
    <recommendedName>
        <fullName evidence="5">Homeobox domain-containing protein</fullName>
    </recommendedName>
</protein>
<dbReference type="InterPro" id="IPR001356">
    <property type="entry name" value="HD"/>
</dbReference>
<feature type="domain" description="Homeobox" evidence="5">
    <location>
        <begin position="194"/>
        <end position="259"/>
    </location>
</feature>
<reference evidence="6 7" key="1">
    <citation type="journal article" date="2014" name="Agronomy (Basel)">
        <title>A Draft Genome Sequence for Ensete ventricosum, the Drought-Tolerant Tree Against Hunger.</title>
        <authorList>
            <person name="Harrison J."/>
            <person name="Moore K.A."/>
            <person name="Paszkiewicz K."/>
            <person name="Jones T."/>
            <person name="Grant M."/>
            <person name="Ambacheew D."/>
            <person name="Muzemil S."/>
            <person name="Studholme D.J."/>
        </authorList>
    </citation>
    <scope>NUCLEOTIDE SEQUENCE [LARGE SCALE GENOMIC DNA]</scope>
</reference>
<keyword evidence="2 3" id="KW-0371">Homeobox</keyword>
<evidence type="ECO:0000256" key="4">
    <source>
        <dbReference type="SAM" id="MobiDB-lite"/>
    </source>
</evidence>
<dbReference type="Gene3D" id="1.10.10.60">
    <property type="entry name" value="Homeodomain-like"/>
    <property type="match status" value="1"/>
</dbReference>
<dbReference type="CDD" id="cd00086">
    <property type="entry name" value="homeodomain"/>
    <property type="match status" value="1"/>
</dbReference>
<feature type="region of interest" description="Disordered" evidence="4">
    <location>
        <begin position="257"/>
        <end position="281"/>
    </location>
</feature>
<evidence type="ECO:0000313" key="7">
    <source>
        <dbReference type="Proteomes" id="UP000287651"/>
    </source>
</evidence>
<dbReference type="Proteomes" id="UP000287651">
    <property type="component" value="Unassembled WGS sequence"/>
</dbReference>
<comment type="subcellular location">
    <subcellularLocation>
        <location evidence="1 2 3">Nucleus</location>
    </subcellularLocation>
</comment>
<evidence type="ECO:0000256" key="3">
    <source>
        <dbReference type="RuleBase" id="RU000682"/>
    </source>
</evidence>
<feature type="DNA-binding region" description="Homeobox" evidence="2">
    <location>
        <begin position="196"/>
        <end position="260"/>
    </location>
</feature>
<feature type="region of interest" description="Disordered" evidence="4">
    <location>
        <begin position="299"/>
        <end position="350"/>
    </location>
</feature>